<keyword evidence="2" id="KW-0233">DNA recombination</keyword>
<dbReference type="Pfam" id="PF00589">
    <property type="entry name" value="Phage_integrase"/>
    <property type="match status" value="1"/>
</dbReference>
<dbReference type="Gene3D" id="1.10.443.10">
    <property type="entry name" value="Intergrase catalytic core"/>
    <property type="match status" value="1"/>
</dbReference>
<reference evidence="4 5" key="1">
    <citation type="submission" date="2020-09" db="EMBL/GenBank/DDBJ databases">
        <title>Methylomonas albis sp. nov. and Methylomonas fluvii sp. nov.: Two cold-adapted methanotrophs from the River Elbe and an amended description of Methylovulum psychrotolerans strain Eb1.</title>
        <authorList>
            <person name="Bussmann I.K."/>
            <person name="Klings K.-W."/>
            <person name="Warnstedt J."/>
            <person name="Hoppert M."/>
            <person name="Saborowski A."/>
            <person name="Horn F."/>
            <person name="Liebner S."/>
        </authorList>
    </citation>
    <scope>NUCLEOTIDE SEQUENCE [LARGE SCALE GENOMIC DNA]</scope>
    <source>
        <strain evidence="4 5">EbB</strain>
    </source>
</reference>
<dbReference type="InterPro" id="IPR011010">
    <property type="entry name" value="DNA_brk_join_enz"/>
</dbReference>
<dbReference type="InterPro" id="IPR013762">
    <property type="entry name" value="Integrase-like_cat_sf"/>
</dbReference>
<sequence>MTKHNPDNERIKRKYFIFLKEAKRQNESSVDAVAKAISRFETYTKYRDFKAFHFEQAVGFKNHLAKQTNQQTGKPLSKSTMHSALGQLKAFFQWLAMQPGYKSRISYTDTEYFNLSEKEVRIATARRETAVPTLEQIKHVIESMSNNTAIERRNRALIAFTLLTGARDSAIASMKLKHVDMVGNCVFQDAREVDTKFSKTFTTYFFPVGDEIQQIVDDWVRYLKIELLWGNDDPLFPKTNVIVGEDRVFKPAGLQQAHWRNASPIRTIFREAFETAGLPYFNPHSFRKTLVTLGQQICQTPEEFKSWSQNLGHEDVLTTLYSYGEVQQHRQGEIIQQLKLPRSTVNQNADEIARAVVKAMANQKIHQHLGLLQS</sequence>
<protein>
    <submittedName>
        <fullName evidence="4">Site-specific integrase</fullName>
    </submittedName>
</protein>
<evidence type="ECO:0000313" key="5">
    <source>
        <dbReference type="Proteomes" id="UP000641152"/>
    </source>
</evidence>
<proteinExistence type="predicted"/>
<evidence type="ECO:0000256" key="1">
    <source>
        <dbReference type="ARBA" id="ARBA00022908"/>
    </source>
</evidence>
<dbReference type="InterPro" id="IPR002104">
    <property type="entry name" value="Integrase_catalytic"/>
</dbReference>
<gene>
    <name evidence="4" type="ORF">EBB_09505</name>
</gene>
<dbReference type="RefSeq" id="WP_192393477.1">
    <property type="nucleotide sequence ID" value="NZ_CAJHIU010000001.1"/>
</dbReference>
<accession>A0ABR9DCE0</accession>
<dbReference type="CDD" id="cd00397">
    <property type="entry name" value="DNA_BRE_C"/>
    <property type="match status" value="1"/>
</dbReference>
<dbReference type="SUPFAM" id="SSF56349">
    <property type="entry name" value="DNA breaking-rejoining enzymes"/>
    <property type="match status" value="1"/>
</dbReference>
<dbReference type="PANTHER" id="PTHR30349">
    <property type="entry name" value="PHAGE INTEGRASE-RELATED"/>
    <property type="match status" value="1"/>
</dbReference>
<feature type="domain" description="Tyr recombinase" evidence="3">
    <location>
        <begin position="127"/>
        <end position="336"/>
    </location>
</feature>
<dbReference type="PANTHER" id="PTHR30349:SF64">
    <property type="entry name" value="PROPHAGE INTEGRASE INTD-RELATED"/>
    <property type="match status" value="1"/>
</dbReference>
<comment type="caution">
    <text evidence="4">The sequence shown here is derived from an EMBL/GenBank/DDBJ whole genome shotgun (WGS) entry which is preliminary data.</text>
</comment>
<keyword evidence="5" id="KW-1185">Reference proteome</keyword>
<evidence type="ECO:0000313" key="4">
    <source>
        <dbReference type="EMBL" id="MBD9360769.1"/>
    </source>
</evidence>
<name>A0ABR9DCE0_9GAMM</name>
<organism evidence="4 5">
    <name type="scientific">Methylomonas fluvii</name>
    <dbReference type="NCBI Taxonomy" id="1854564"/>
    <lineage>
        <taxon>Bacteria</taxon>
        <taxon>Pseudomonadati</taxon>
        <taxon>Pseudomonadota</taxon>
        <taxon>Gammaproteobacteria</taxon>
        <taxon>Methylococcales</taxon>
        <taxon>Methylococcaceae</taxon>
        <taxon>Methylomonas</taxon>
    </lineage>
</organism>
<evidence type="ECO:0000259" key="3">
    <source>
        <dbReference type="PROSITE" id="PS51898"/>
    </source>
</evidence>
<dbReference type="InterPro" id="IPR050090">
    <property type="entry name" value="Tyrosine_recombinase_XerCD"/>
</dbReference>
<dbReference type="EMBL" id="JACXST010000001">
    <property type="protein sequence ID" value="MBD9360769.1"/>
    <property type="molecule type" value="Genomic_DNA"/>
</dbReference>
<evidence type="ECO:0000256" key="2">
    <source>
        <dbReference type="ARBA" id="ARBA00023172"/>
    </source>
</evidence>
<dbReference type="Proteomes" id="UP000641152">
    <property type="component" value="Unassembled WGS sequence"/>
</dbReference>
<dbReference type="PROSITE" id="PS51898">
    <property type="entry name" value="TYR_RECOMBINASE"/>
    <property type="match status" value="1"/>
</dbReference>
<keyword evidence="1" id="KW-0229">DNA integration</keyword>